<accession>A0A2T3A836</accession>
<dbReference type="InParanoid" id="A0A2T3A836"/>
<evidence type="ECO:0000256" key="5">
    <source>
        <dbReference type="ARBA" id="ARBA00045385"/>
    </source>
</evidence>
<organism evidence="6 7">
    <name type="scientific">Coniella lustricola</name>
    <dbReference type="NCBI Taxonomy" id="2025994"/>
    <lineage>
        <taxon>Eukaryota</taxon>
        <taxon>Fungi</taxon>
        <taxon>Dikarya</taxon>
        <taxon>Ascomycota</taxon>
        <taxon>Pezizomycotina</taxon>
        <taxon>Sordariomycetes</taxon>
        <taxon>Sordariomycetidae</taxon>
        <taxon>Diaporthales</taxon>
        <taxon>Schizoparmaceae</taxon>
        <taxon>Coniella</taxon>
    </lineage>
</organism>
<keyword evidence="7" id="KW-1185">Reference proteome</keyword>
<dbReference type="FunCoup" id="A0A2T3A836">
    <property type="interactions" value="639"/>
</dbReference>
<dbReference type="InterPro" id="IPR039948">
    <property type="entry name" value="ELC1"/>
</dbReference>
<dbReference type="InterPro" id="IPR001232">
    <property type="entry name" value="SKP1-like"/>
</dbReference>
<name>A0A2T3A836_9PEZI</name>
<evidence type="ECO:0000256" key="1">
    <source>
        <dbReference type="ARBA" id="ARBA00004123"/>
    </source>
</evidence>
<proteinExistence type="inferred from homology"/>
<dbReference type="GO" id="GO:0005634">
    <property type="term" value="C:nucleus"/>
    <property type="evidence" value="ECO:0007669"/>
    <property type="project" value="UniProtKB-SubCell"/>
</dbReference>
<dbReference type="SMART" id="SM00512">
    <property type="entry name" value="Skp1"/>
    <property type="match status" value="1"/>
</dbReference>
<protein>
    <recommendedName>
        <fullName evidence="3">Elongin-C</fullName>
    </recommendedName>
</protein>
<comment type="subcellular location">
    <subcellularLocation>
        <location evidence="1">Nucleus</location>
    </subcellularLocation>
</comment>
<evidence type="ECO:0000256" key="2">
    <source>
        <dbReference type="ARBA" id="ARBA00009993"/>
    </source>
</evidence>
<dbReference type="CDD" id="cd18321">
    <property type="entry name" value="BTB_POZ_EloC"/>
    <property type="match status" value="1"/>
</dbReference>
<dbReference type="GO" id="GO:0006511">
    <property type="term" value="P:ubiquitin-dependent protein catabolic process"/>
    <property type="evidence" value="ECO:0007669"/>
    <property type="project" value="InterPro"/>
</dbReference>
<evidence type="ECO:0000313" key="6">
    <source>
        <dbReference type="EMBL" id="PSR85533.1"/>
    </source>
</evidence>
<evidence type="ECO:0000256" key="4">
    <source>
        <dbReference type="ARBA" id="ARBA00023242"/>
    </source>
</evidence>
<dbReference type="Proteomes" id="UP000241462">
    <property type="component" value="Unassembled WGS sequence"/>
</dbReference>
<dbReference type="Gene3D" id="3.30.710.10">
    <property type="entry name" value="Potassium Channel Kv1.1, Chain A"/>
    <property type="match status" value="1"/>
</dbReference>
<dbReference type="EMBL" id="KZ678441">
    <property type="protein sequence ID" value="PSR85533.1"/>
    <property type="molecule type" value="Genomic_DNA"/>
</dbReference>
<dbReference type="PANTHER" id="PTHR20648">
    <property type="entry name" value="ELONGIN-C"/>
    <property type="match status" value="1"/>
</dbReference>
<dbReference type="InterPro" id="IPR011333">
    <property type="entry name" value="SKP1/BTB/POZ_sf"/>
</dbReference>
<gene>
    <name evidence="6" type="ORF">BD289DRAFT_453238</name>
</gene>
<evidence type="ECO:0000256" key="3">
    <source>
        <dbReference type="ARBA" id="ARBA00021347"/>
    </source>
</evidence>
<reference evidence="6 7" key="1">
    <citation type="journal article" date="2018" name="Mycol. Prog.">
        <title>Coniella lustricola, a new species from submerged detritus.</title>
        <authorList>
            <person name="Raudabaugh D.B."/>
            <person name="Iturriaga T."/>
            <person name="Carver A."/>
            <person name="Mondo S."/>
            <person name="Pangilinan J."/>
            <person name="Lipzen A."/>
            <person name="He G."/>
            <person name="Amirebrahimi M."/>
            <person name="Grigoriev I.V."/>
            <person name="Miller A.N."/>
        </authorList>
    </citation>
    <scope>NUCLEOTIDE SEQUENCE [LARGE SCALE GENOMIC DNA]</scope>
    <source>
        <strain evidence="6 7">B22-T-1</strain>
    </source>
</reference>
<dbReference type="FunFam" id="3.30.710.10:FF:000035">
    <property type="entry name" value="Elongin C transcription elongation factor"/>
    <property type="match status" value="1"/>
</dbReference>
<dbReference type="SUPFAM" id="SSF54695">
    <property type="entry name" value="POZ domain"/>
    <property type="match status" value="1"/>
</dbReference>
<sequence length="104" mass="11896">MAPVKYVTLVSQDGFEFSLPREACYASAFLKRSLDPEGGFMEANTGRITLPMFSSLIVEKVAEYLIYWYRFRDQEDVPDMDIPIDLCLELLTASDFLGLDDQVR</sequence>
<dbReference type="AlphaFoldDB" id="A0A2T3A836"/>
<comment type="function">
    <text evidence="5">Essential component of the SCF (SKP1-CUL1-F-box protein) E3 ubiquitin ligase complexes, which mediate the ubiquitination and subsequent proteasomal degradation of target proteins. Controls sulfur metabolite repression, probably by mediating the inactivation or degradation of the metR transcription factor.</text>
</comment>
<dbReference type="OrthoDB" id="249087at2759"/>
<keyword evidence="4" id="KW-0539">Nucleus</keyword>
<dbReference type="STRING" id="2025994.A0A2T3A836"/>
<comment type="similarity">
    <text evidence="2">Belongs to the SKP1 family.</text>
</comment>
<evidence type="ECO:0000313" key="7">
    <source>
        <dbReference type="Proteomes" id="UP000241462"/>
    </source>
</evidence>